<dbReference type="InterPro" id="IPR009057">
    <property type="entry name" value="Homeodomain-like_sf"/>
</dbReference>
<dbReference type="InterPro" id="IPR050204">
    <property type="entry name" value="AraC_XylS_family_regulators"/>
</dbReference>
<organism evidence="5">
    <name type="scientific">Ruegeria sp. PrR005</name>
    <dbReference type="NCBI Taxonomy" id="2706882"/>
    <lineage>
        <taxon>Bacteria</taxon>
        <taxon>Pseudomonadati</taxon>
        <taxon>Pseudomonadota</taxon>
        <taxon>Alphaproteobacteria</taxon>
        <taxon>Rhodobacterales</taxon>
        <taxon>Roseobacteraceae</taxon>
        <taxon>Ruegeria</taxon>
    </lineage>
</organism>
<dbReference type="SUPFAM" id="SSF46689">
    <property type="entry name" value="Homeodomain-like"/>
    <property type="match status" value="1"/>
</dbReference>
<feature type="domain" description="HTH araC/xylS-type" evidence="4">
    <location>
        <begin position="162"/>
        <end position="264"/>
    </location>
</feature>
<name>A0A6B2NHU1_9RHOB</name>
<evidence type="ECO:0000256" key="3">
    <source>
        <dbReference type="ARBA" id="ARBA00023163"/>
    </source>
</evidence>
<keyword evidence="1" id="KW-0805">Transcription regulation</keyword>
<keyword evidence="2" id="KW-0238">DNA-binding</keyword>
<dbReference type="InterPro" id="IPR018062">
    <property type="entry name" value="HTH_AraC-typ_CS"/>
</dbReference>
<evidence type="ECO:0000256" key="1">
    <source>
        <dbReference type="ARBA" id="ARBA00023015"/>
    </source>
</evidence>
<evidence type="ECO:0000313" key="5">
    <source>
        <dbReference type="EMBL" id="NDW43506.1"/>
    </source>
</evidence>
<proteinExistence type="predicted"/>
<dbReference type="GO" id="GO:0043565">
    <property type="term" value="F:sequence-specific DNA binding"/>
    <property type="evidence" value="ECO:0007669"/>
    <property type="project" value="InterPro"/>
</dbReference>
<comment type="caution">
    <text evidence="5">The sequence shown here is derived from an EMBL/GenBank/DDBJ whole genome shotgun (WGS) entry which is preliminary data.</text>
</comment>
<reference evidence="5" key="1">
    <citation type="submission" date="2020-02" db="EMBL/GenBank/DDBJ databases">
        <title>Delineation of the pyrene-degrading pathway in Roseobacter clade bacteria by genomic analysis.</title>
        <authorList>
            <person name="Zhou H."/>
            <person name="Wang H."/>
        </authorList>
    </citation>
    <scope>NUCLEOTIDE SEQUENCE</scope>
    <source>
        <strain evidence="5">PrR005</strain>
    </source>
</reference>
<gene>
    <name evidence="5" type="ORF">G0P99_00870</name>
</gene>
<dbReference type="Gene3D" id="1.10.10.60">
    <property type="entry name" value="Homeodomain-like"/>
    <property type="match status" value="1"/>
</dbReference>
<accession>A0A6B2NHU1</accession>
<dbReference type="PANTHER" id="PTHR46796">
    <property type="entry name" value="HTH-TYPE TRANSCRIPTIONAL ACTIVATOR RHAS-RELATED"/>
    <property type="match status" value="1"/>
</dbReference>
<dbReference type="GO" id="GO:0003700">
    <property type="term" value="F:DNA-binding transcription factor activity"/>
    <property type="evidence" value="ECO:0007669"/>
    <property type="project" value="InterPro"/>
</dbReference>
<dbReference type="RefSeq" id="WP_164126820.1">
    <property type="nucleotide sequence ID" value="NZ_JAAGOX010000001.1"/>
</dbReference>
<evidence type="ECO:0000259" key="4">
    <source>
        <dbReference type="PROSITE" id="PS01124"/>
    </source>
</evidence>
<dbReference type="AlphaFoldDB" id="A0A6B2NHU1"/>
<dbReference type="PROSITE" id="PS00041">
    <property type="entry name" value="HTH_ARAC_FAMILY_1"/>
    <property type="match status" value="1"/>
</dbReference>
<keyword evidence="3" id="KW-0804">Transcription</keyword>
<dbReference type="Pfam" id="PF12833">
    <property type="entry name" value="HTH_18"/>
    <property type="match status" value="1"/>
</dbReference>
<sequence length="266" mass="28674">MAFAPAPTNQTHLQTLAQLAARGTWQVNLPHDRAHHLLIWITRGQGTCVLGGAREGFGAHNALFLPARHLFMLELGRGCLGQALSIPIGAVALLPEKPEHLRIRDTSSQAELTGLLDAIGQEQLADRPYANQAVNAIASLVGIWLLRKSVASAPTGSVTPARRLVCKYSERLVTSFDSGEGVSMHAAALGVTPEHLTRTCKASTGRTASDLLWGRIEHAARGLICGTKRPIGDIARDLGFSSIQSFSRFVRQQTGQSPRDLRRTAK</sequence>
<dbReference type="InterPro" id="IPR018060">
    <property type="entry name" value="HTH_AraC"/>
</dbReference>
<dbReference type="SMART" id="SM00342">
    <property type="entry name" value="HTH_ARAC"/>
    <property type="match status" value="1"/>
</dbReference>
<dbReference type="EMBL" id="JAAGOX010000001">
    <property type="protein sequence ID" value="NDW43506.1"/>
    <property type="molecule type" value="Genomic_DNA"/>
</dbReference>
<protein>
    <submittedName>
        <fullName evidence="5">AraC family transcriptional regulator</fullName>
    </submittedName>
</protein>
<evidence type="ECO:0000256" key="2">
    <source>
        <dbReference type="ARBA" id="ARBA00023125"/>
    </source>
</evidence>
<dbReference type="PROSITE" id="PS01124">
    <property type="entry name" value="HTH_ARAC_FAMILY_2"/>
    <property type="match status" value="1"/>
</dbReference>